<keyword evidence="8 9" id="KW-0472">Membrane</keyword>
<evidence type="ECO:0000256" key="1">
    <source>
        <dbReference type="ARBA" id="ARBA00004651"/>
    </source>
</evidence>
<keyword evidence="7 9" id="KW-1133">Transmembrane helix</keyword>
<gene>
    <name evidence="10" type="ORF">JZO67_001160</name>
</gene>
<evidence type="ECO:0000256" key="6">
    <source>
        <dbReference type="ARBA" id="ARBA00022692"/>
    </source>
</evidence>
<feature type="transmembrane region" description="Helical" evidence="9">
    <location>
        <begin position="252"/>
        <end position="270"/>
    </location>
</feature>
<dbReference type="PANTHER" id="PTHR32502">
    <property type="entry name" value="N-ACETYLGALACTOSAMINE PERMEASE II COMPONENT-RELATED"/>
    <property type="match status" value="1"/>
</dbReference>
<keyword evidence="2" id="KW-0813">Transport</keyword>
<comment type="caution">
    <text evidence="10">The sequence shown here is derived from an EMBL/GenBank/DDBJ whole genome shotgun (WGS) entry which is preliminary data.</text>
</comment>
<dbReference type="EMBL" id="JAFREL020000001">
    <property type="protein sequence ID" value="MEO1769209.1"/>
    <property type="molecule type" value="Genomic_DNA"/>
</dbReference>
<evidence type="ECO:0000256" key="4">
    <source>
        <dbReference type="ARBA" id="ARBA00022597"/>
    </source>
</evidence>
<dbReference type="PROSITE" id="PS51108">
    <property type="entry name" value="PTS_EIID"/>
    <property type="match status" value="1"/>
</dbReference>
<dbReference type="PANTHER" id="PTHR32502:SF5">
    <property type="entry name" value="N-ACETYLGALACTOSAMINE PERMEASE IID COMPONENT-RELATED"/>
    <property type="match status" value="1"/>
</dbReference>
<reference evidence="10 11" key="1">
    <citation type="submission" date="2021-03" db="EMBL/GenBank/DDBJ databases">
        <authorList>
            <person name="Gilmore M.S."/>
            <person name="Schwartzman J."/>
            <person name="Van Tyne D."/>
            <person name="Martin M."/>
            <person name="Earl A.M."/>
            <person name="Manson A.L."/>
            <person name="Straub T."/>
            <person name="Salamzade R."/>
            <person name="Saavedra J."/>
            <person name="Lebreton F."/>
            <person name="Prichula J."/>
            <person name="Schaufler K."/>
            <person name="Gaca A."/>
            <person name="Sgardioli B."/>
            <person name="Wagenaar J."/>
            <person name="Strong T."/>
        </authorList>
    </citation>
    <scope>NUCLEOTIDE SEQUENCE [LARGE SCALE GENOMIC DNA]</scope>
    <source>
        <strain evidence="10 11">665A</strain>
    </source>
</reference>
<evidence type="ECO:0000313" key="10">
    <source>
        <dbReference type="EMBL" id="MEO1769209.1"/>
    </source>
</evidence>
<evidence type="ECO:0000256" key="7">
    <source>
        <dbReference type="ARBA" id="ARBA00022989"/>
    </source>
</evidence>
<protein>
    <submittedName>
        <fullName evidence="10">PTS system, D-glucosaminate-specific IID component</fullName>
    </submittedName>
</protein>
<dbReference type="InterPro" id="IPR004704">
    <property type="entry name" value="PTS_IID_man"/>
</dbReference>
<feature type="transmembrane region" description="Helical" evidence="9">
    <location>
        <begin position="228"/>
        <end position="245"/>
    </location>
</feature>
<feature type="transmembrane region" description="Helical" evidence="9">
    <location>
        <begin position="117"/>
        <end position="137"/>
    </location>
</feature>
<dbReference type="Proteomes" id="UP000664357">
    <property type="component" value="Unassembled WGS sequence"/>
</dbReference>
<feature type="transmembrane region" description="Helical" evidence="9">
    <location>
        <begin position="188"/>
        <end position="208"/>
    </location>
</feature>
<keyword evidence="3" id="KW-1003">Cell membrane</keyword>
<accession>A0ABV0EP10</accession>
<organism evidence="10 11">
    <name type="scientific">Candidatus Enterococcus ferrettii</name>
    <dbReference type="NCBI Taxonomy" id="2815324"/>
    <lineage>
        <taxon>Bacteria</taxon>
        <taxon>Bacillati</taxon>
        <taxon>Bacillota</taxon>
        <taxon>Bacilli</taxon>
        <taxon>Lactobacillales</taxon>
        <taxon>Enterococcaceae</taxon>
        <taxon>Enterococcus</taxon>
    </lineage>
</organism>
<reference evidence="10 11" key="2">
    <citation type="submission" date="2024-02" db="EMBL/GenBank/DDBJ databases">
        <title>The Genome Sequence of Enterococcus sp. DIV0159.</title>
        <authorList>
            <person name="Earl A."/>
            <person name="Manson A."/>
            <person name="Gilmore M."/>
            <person name="Sanders J."/>
            <person name="Shea T."/>
            <person name="Howe W."/>
            <person name="Livny J."/>
            <person name="Cuomo C."/>
            <person name="Neafsey D."/>
            <person name="Birren B."/>
        </authorList>
    </citation>
    <scope>NUCLEOTIDE SEQUENCE [LARGE SCALE GENOMIC DNA]</scope>
    <source>
        <strain evidence="10 11">665A</strain>
    </source>
</reference>
<keyword evidence="11" id="KW-1185">Reference proteome</keyword>
<dbReference type="Pfam" id="PF03613">
    <property type="entry name" value="EIID-AGA"/>
    <property type="match status" value="1"/>
</dbReference>
<evidence type="ECO:0000256" key="8">
    <source>
        <dbReference type="ARBA" id="ARBA00023136"/>
    </source>
</evidence>
<dbReference type="RefSeq" id="WP_207703277.1">
    <property type="nucleotide sequence ID" value="NZ_JAFREL020000001.1"/>
</dbReference>
<sequence length="271" mass="30034">MDKKEIKLTKQDLNKSFFRYYTFAELGSNYERMQAVPFASSISYCIEKLYPERDEQVEAIERHLQFFNTEATFGGMILGVIISMEEQKANGVTIPSETITSLKTGLMGPIAGIGDTLIWGTLKTVVLSMALTLALQGNVLSGVIVFLFPIAGYLICNRLFSLGYNLGTKSINKVLKDGLINQLIDASSAMGLFMMGALSASYITFEIITEIKVKNTDPIVIQNVLDEIVPGLLPLLAIFSVYFYLKKKDNYIAIVVAILIFSLIGSYFNIL</sequence>
<evidence type="ECO:0000256" key="2">
    <source>
        <dbReference type="ARBA" id="ARBA00022448"/>
    </source>
</evidence>
<keyword evidence="5" id="KW-0598">Phosphotransferase system</keyword>
<feature type="transmembrane region" description="Helical" evidence="9">
    <location>
        <begin position="143"/>
        <end position="167"/>
    </location>
</feature>
<evidence type="ECO:0000256" key="9">
    <source>
        <dbReference type="SAM" id="Phobius"/>
    </source>
</evidence>
<proteinExistence type="predicted"/>
<keyword evidence="4" id="KW-0762">Sugar transport</keyword>
<evidence type="ECO:0000256" key="3">
    <source>
        <dbReference type="ARBA" id="ARBA00022475"/>
    </source>
</evidence>
<comment type="subcellular location">
    <subcellularLocation>
        <location evidence="1">Cell membrane</location>
        <topology evidence="1">Multi-pass membrane protein</topology>
    </subcellularLocation>
</comment>
<keyword evidence="6 9" id="KW-0812">Transmembrane</keyword>
<name>A0ABV0EP10_9ENTE</name>
<evidence type="ECO:0000313" key="11">
    <source>
        <dbReference type="Proteomes" id="UP000664357"/>
    </source>
</evidence>
<dbReference type="InterPro" id="IPR050303">
    <property type="entry name" value="GatZ_KbaZ_carbometab"/>
</dbReference>
<evidence type="ECO:0000256" key="5">
    <source>
        <dbReference type="ARBA" id="ARBA00022683"/>
    </source>
</evidence>